<reference evidence="2 3" key="1">
    <citation type="journal article" date="2015" name="BMC Genomics">
        <title>Insights from the genome of Ophiocordyceps polyrhachis-furcata to pathogenicity and host specificity in insect fungi.</title>
        <authorList>
            <person name="Wichadakul D."/>
            <person name="Kobmoo N."/>
            <person name="Ingsriswang S."/>
            <person name="Tangphatsornruang S."/>
            <person name="Chantasingh D."/>
            <person name="Luangsa-ard J.J."/>
            <person name="Eurwilaichitr L."/>
        </authorList>
    </citation>
    <scope>NUCLEOTIDE SEQUENCE [LARGE SCALE GENOMIC DNA]</scope>
    <source>
        <strain evidence="2 3">BCC 54312</strain>
    </source>
</reference>
<dbReference type="Proteomes" id="UP000253664">
    <property type="component" value="Unassembled WGS sequence"/>
</dbReference>
<evidence type="ECO:0000313" key="2">
    <source>
        <dbReference type="EMBL" id="RCI12251.1"/>
    </source>
</evidence>
<keyword evidence="3" id="KW-1185">Reference proteome</keyword>
<name>A0A367LCW3_9HYPO</name>
<feature type="chain" id="PRO_5016663153" description="Secreted protein" evidence="1">
    <location>
        <begin position="21"/>
        <end position="76"/>
    </location>
</feature>
<accession>A0A367LCW3</accession>
<dbReference type="EMBL" id="LKCN02000007">
    <property type="protein sequence ID" value="RCI12251.1"/>
    <property type="molecule type" value="Genomic_DNA"/>
</dbReference>
<sequence>HSTFFVSSSFLSFFLSTSLAFTHIIICSYPFVNHAGYLYHGNDSETAATHGQRARLLNLSLIATPKVEKESISHIP</sequence>
<evidence type="ECO:0000256" key="1">
    <source>
        <dbReference type="SAM" id="SignalP"/>
    </source>
</evidence>
<keyword evidence="1" id="KW-0732">Signal</keyword>
<gene>
    <name evidence="2" type="ORF">L249_1334</name>
</gene>
<feature type="signal peptide" evidence="1">
    <location>
        <begin position="1"/>
        <end position="20"/>
    </location>
</feature>
<evidence type="ECO:0008006" key="4">
    <source>
        <dbReference type="Google" id="ProtNLM"/>
    </source>
</evidence>
<comment type="caution">
    <text evidence="2">The sequence shown here is derived from an EMBL/GenBank/DDBJ whole genome shotgun (WGS) entry which is preliminary data.</text>
</comment>
<proteinExistence type="predicted"/>
<organism evidence="2 3">
    <name type="scientific">Ophiocordyceps polyrhachis-furcata BCC 54312</name>
    <dbReference type="NCBI Taxonomy" id="1330021"/>
    <lineage>
        <taxon>Eukaryota</taxon>
        <taxon>Fungi</taxon>
        <taxon>Dikarya</taxon>
        <taxon>Ascomycota</taxon>
        <taxon>Pezizomycotina</taxon>
        <taxon>Sordariomycetes</taxon>
        <taxon>Hypocreomycetidae</taxon>
        <taxon>Hypocreales</taxon>
        <taxon>Ophiocordycipitaceae</taxon>
        <taxon>Ophiocordyceps</taxon>
    </lineage>
</organism>
<dbReference type="AlphaFoldDB" id="A0A367LCW3"/>
<evidence type="ECO:0000313" key="3">
    <source>
        <dbReference type="Proteomes" id="UP000253664"/>
    </source>
</evidence>
<feature type="non-terminal residue" evidence="2">
    <location>
        <position position="1"/>
    </location>
</feature>
<protein>
    <recommendedName>
        <fullName evidence="4">Secreted protein</fullName>
    </recommendedName>
</protein>